<dbReference type="PANTHER" id="PTHR33908">
    <property type="entry name" value="MANNOSYLTRANSFERASE YKCB-RELATED"/>
    <property type="match status" value="1"/>
</dbReference>
<feature type="transmembrane region" description="Helical" evidence="8">
    <location>
        <begin position="98"/>
        <end position="114"/>
    </location>
</feature>
<feature type="transmembrane region" description="Helical" evidence="8">
    <location>
        <begin position="126"/>
        <end position="142"/>
    </location>
</feature>
<dbReference type="InterPro" id="IPR038731">
    <property type="entry name" value="RgtA/B/C-like"/>
</dbReference>
<dbReference type="EMBL" id="MGAV01000016">
    <property type="protein sequence ID" value="OGK54408.1"/>
    <property type="molecule type" value="Genomic_DNA"/>
</dbReference>
<dbReference type="Pfam" id="PF13231">
    <property type="entry name" value="PMT_2"/>
    <property type="match status" value="1"/>
</dbReference>
<evidence type="ECO:0000256" key="3">
    <source>
        <dbReference type="ARBA" id="ARBA00022676"/>
    </source>
</evidence>
<organism evidence="10 11">
    <name type="scientific">Candidatus Roizmanbacteria bacterium RIFCSPLOWO2_02_FULL_36_11</name>
    <dbReference type="NCBI Taxonomy" id="1802071"/>
    <lineage>
        <taxon>Bacteria</taxon>
        <taxon>Candidatus Roizmaniibacteriota</taxon>
    </lineage>
</organism>
<comment type="caution">
    <text evidence="10">The sequence shown here is derived from an EMBL/GenBank/DDBJ whole genome shotgun (WGS) entry which is preliminary data.</text>
</comment>
<evidence type="ECO:0000256" key="1">
    <source>
        <dbReference type="ARBA" id="ARBA00004651"/>
    </source>
</evidence>
<keyword evidence="5 8" id="KW-0812">Transmembrane</keyword>
<feature type="transmembrane region" description="Helical" evidence="8">
    <location>
        <begin position="309"/>
        <end position="329"/>
    </location>
</feature>
<reference evidence="10 11" key="1">
    <citation type="journal article" date="2016" name="Nat. Commun.">
        <title>Thousands of microbial genomes shed light on interconnected biogeochemical processes in an aquifer system.</title>
        <authorList>
            <person name="Anantharaman K."/>
            <person name="Brown C.T."/>
            <person name="Hug L.A."/>
            <person name="Sharon I."/>
            <person name="Castelle C.J."/>
            <person name="Probst A.J."/>
            <person name="Thomas B.C."/>
            <person name="Singh A."/>
            <person name="Wilkins M.J."/>
            <person name="Karaoz U."/>
            <person name="Brodie E.L."/>
            <person name="Williams K.H."/>
            <person name="Hubbard S.S."/>
            <person name="Banfield J.F."/>
        </authorList>
    </citation>
    <scope>NUCLEOTIDE SEQUENCE [LARGE SCALE GENOMIC DNA]</scope>
</reference>
<dbReference type="PANTHER" id="PTHR33908:SF11">
    <property type="entry name" value="MEMBRANE PROTEIN"/>
    <property type="match status" value="1"/>
</dbReference>
<feature type="transmembrane region" description="Helical" evidence="8">
    <location>
        <begin position="336"/>
        <end position="354"/>
    </location>
</feature>
<evidence type="ECO:0000256" key="2">
    <source>
        <dbReference type="ARBA" id="ARBA00022475"/>
    </source>
</evidence>
<proteinExistence type="predicted"/>
<keyword evidence="7 8" id="KW-0472">Membrane</keyword>
<feature type="transmembrane region" description="Helical" evidence="8">
    <location>
        <begin position="392"/>
        <end position="411"/>
    </location>
</feature>
<evidence type="ECO:0000256" key="8">
    <source>
        <dbReference type="SAM" id="Phobius"/>
    </source>
</evidence>
<name>A0A1F7JFM1_9BACT</name>
<dbReference type="GO" id="GO:0009103">
    <property type="term" value="P:lipopolysaccharide biosynthetic process"/>
    <property type="evidence" value="ECO:0007669"/>
    <property type="project" value="UniProtKB-ARBA"/>
</dbReference>
<evidence type="ECO:0000256" key="6">
    <source>
        <dbReference type="ARBA" id="ARBA00022989"/>
    </source>
</evidence>
<evidence type="ECO:0000259" key="9">
    <source>
        <dbReference type="Pfam" id="PF13231"/>
    </source>
</evidence>
<feature type="transmembrane region" description="Helical" evidence="8">
    <location>
        <begin position="149"/>
        <end position="166"/>
    </location>
</feature>
<gene>
    <name evidence="10" type="ORF">A3H78_03760</name>
</gene>
<keyword evidence="6 8" id="KW-1133">Transmembrane helix</keyword>
<dbReference type="GO" id="GO:0005886">
    <property type="term" value="C:plasma membrane"/>
    <property type="evidence" value="ECO:0007669"/>
    <property type="project" value="UniProtKB-SubCell"/>
</dbReference>
<comment type="subcellular location">
    <subcellularLocation>
        <location evidence="1">Cell membrane</location>
        <topology evidence="1">Multi-pass membrane protein</topology>
    </subcellularLocation>
</comment>
<keyword evidence="2" id="KW-1003">Cell membrane</keyword>
<feature type="transmembrane region" description="Helical" evidence="8">
    <location>
        <begin position="218"/>
        <end position="236"/>
    </location>
</feature>
<evidence type="ECO:0000256" key="4">
    <source>
        <dbReference type="ARBA" id="ARBA00022679"/>
    </source>
</evidence>
<dbReference type="InterPro" id="IPR050297">
    <property type="entry name" value="LipidA_mod_glycosyltrf_83"/>
</dbReference>
<accession>A0A1F7JFM1</accession>
<feature type="transmembrane region" description="Helical" evidence="8">
    <location>
        <begin position="12"/>
        <end position="30"/>
    </location>
</feature>
<keyword evidence="3" id="KW-0328">Glycosyltransferase</keyword>
<evidence type="ECO:0000256" key="7">
    <source>
        <dbReference type="ARBA" id="ARBA00023136"/>
    </source>
</evidence>
<protein>
    <recommendedName>
        <fullName evidence="9">Glycosyltransferase RgtA/B/C/D-like domain-containing protein</fullName>
    </recommendedName>
</protein>
<feature type="domain" description="Glycosyltransferase RgtA/B/C/D-like" evidence="9">
    <location>
        <begin position="76"/>
        <end position="230"/>
    </location>
</feature>
<keyword evidence="4" id="KW-0808">Transferase</keyword>
<dbReference type="Proteomes" id="UP000177418">
    <property type="component" value="Unassembled WGS sequence"/>
</dbReference>
<feature type="transmembrane region" description="Helical" evidence="8">
    <location>
        <begin position="186"/>
        <end position="206"/>
    </location>
</feature>
<sequence length="544" mass="64478">MGRVRQYKYKISFLLIICLIISIFFSLYKIDQVPPCLNADEAAHGYNAYSMLKTGRDEYGNFLPTRLVSFLDYKLPLYSYLSIPIIAIFGLSDFSTRFLNILVALSFVPLMYWLSNELFNNKKISILASFFVSCSPWVFILTRHAHEGALSSAFILLSLIYLIKFHKQRSLLNFIVCNGALLGAGFSYHTARLFFPVFVFIQLYLLFPKNRKIFRNNLLMYLILFITVIFTFYPDFHYGANRVANLFYLRNSGFQSRLLEYRTEHGNPFVHNVITESIRDVSFRYLQQLSPDFLIINGDKNWRFGFQNIGLITPIEYLFIFVGIGYMLLRKERYRWFVGLFMIISPLPNALTWQDASITRSYFLIFPMIFFTSYGVYYLYKDLSNNLQRNKLYLISTSLIILFCFFLYNSFDVYFNHYPKRALTIRAWQCGYKELVQYIADNYSKFETFYITDRHGQPYIFLLYYLQYDPEKYQKMAKISAPDKYGFGQIYKFDKFVFDINVNLKAKKQVFIGYPEAFNDMPIDKNKIKHIKVGTEDIFWIWET</sequence>
<dbReference type="AlphaFoldDB" id="A0A1F7JFM1"/>
<evidence type="ECO:0000256" key="5">
    <source>
        <dbReference type="ARBA" id="ARBA00022692"/>
    </source>
</evidence>
<feature type="transmembrane region" description="Helical" evidence="8">
    <location>
        <begin position="360"/>
        <end position="380"/>
    </location>
</feature>
<feature type="transmembrane region" description="Helical" evidence="8">
    <location>
        <begin position="75"/>
        <end position="91"/>
    </location>
</feature>
<dbReference type="GO" id="GO:0016763">
    <property type="term" value="F:pentosyltransferase activity"/>
    <property type="evidence" value="ECO:0007669"/>
    <property type="project" value="TreeGrafter"/>
</dbReference>
<evidence type="ECO:0000313" key="11">
    <source>
        <dbReference type="Proteomes" id="UP000177418"/>
    </source>
</evidence>
<evidence type="ECO:0000313" key="10">
    <source>
        <dbReference type="EMBL" id="OGK54408.1"/>
    </source>
</evidence>